<dbReference type="PROSITE" id="PS00061">
    <property type="entry name" value="ADH_SHORT"/>
    <property type="match status" value="1"/>
</dbReference>
<keyword evidence="6" id="KW-1185">Reference proteome</keyword>
<gene>
    <name evidence="5" type="ORF">KIH39_16545</name>
</gene>
<dbReference type="Gene3D" id="3.40.50.720">
    <property type="entry name" value="NAD(P)-binding Rossmann-like Domain"/>
    <property type="match status" value="1"/>
</dbReference>
<accession>A0A8E6EWD1</accession>
<evidence type="ECO:0000313" key="6">
    <source>
        <dbReference type="Proteomes" id="UP000676194"/>
    </source>
</evidence>
<name>A0A8E6EWD1_9BACT</name>
<feature type="domain" description="Ketoreductase" evidence="4">
    <location>
        <begin position="6"/>
        <end position="190"/>
    </location>
</feature>
<dbReference type="GO" id="GO:0016020">
    <property type="term" value="C:membrane"/>
    <property type="evidence" value="ECO:0007669"/>
    <property type="project" value="TreeGrafter"/>
</dbReference>
<evidence type="ECO:0000256" key="2">
    <source>
        <dbReference type="ARBA" id="ARBA00023002"/>
    </source>
</evidence>
<comment type="similarity">
    <text evidence="1 3">Belongs to the short-chain dehydrogenases/reductases (SDR) family.</text>
</comment>
<dbReference type="PANTHER" id="PTHR44196:SF1">
    <property type="entry name" value="DEHYDROGENASE_REDUCTASE SDR FAMILY MEMBER 7B"/>
    <property type="match status" value="1"/>
</dbReference>
<evidence type="ECO:0000259" key="4">
    <source>
        <dbReference type="SMART" id="SM00822"/>
    </source>
</evidence>
<dbReference type="Pfam" id="PF00106">
    <property type="entry name" value="adh_short"/>
    <property type="match status" value="1"/>
</dbReference>
<evidence type="ECO:0000313" key="5">
    <source>
        <dbReference type="EMBL" id="QVL30458.1"/>
    </source>
</evidence>
<dbReference type="PRINTS" id="PR00081">
    <property type="entry name" value="GDHRDH"/>
</dbReference>
<sequence>MKLDPRVALITGASSGIGAALAREFARNNWSVGLIARRKDKLIELTEALRQSGAIAEYSEADVAQIESLQRAVAQLREKLGPIDLMIANAGIGIPTRIEPFNRMEIESTFQINTLGVVYAFDAVLPEMLQRQSGQLVAISSLAGFQGLPGESAYCASKAAVNVFLEGLRMQLRGRGIAVTCVCPGFVKTPMTDKDPYPQPFQMSAEKAATIIYRGIQKKKKVLRFPWQTSLMMRVVRWLPDWLVIKLVEH</sequence>
<dbReference type="InterPro" id="IPR057326">
    <property type="entry name" value="KR_dom"/>
</dbReference>
<dbReference type="InterPro" id="IPR002347">
    <property type="entry name" value="SDR_fam"/>
</dbReference>
<dbReference type="InterPro" id="IPR020904">
    <property type="entry name" value="Sc_DH/Rdtase_CS"/>
</dbReference>
<evidence type="ECO:0000256" key="1">
    <source>
        <dbReference type="ARBA" id="ARBA00006484"/>
    </source>
</evidence>
<dbReference type="GO" id="GO:0016491">
    <property type="term" value="F:oxidoreductase activity"/>
    <property type="evidence" value="ECO:0007669"/>
    <property type="project" value="UniProtKB-KW"/>
</dbReference>
<dbReference type="Proteomes" id="UP000676194">
    <property type="component" value="Chromosome"/>
</dbReference>
<reference evidence="5" key="1">
    <citation type="submission" date="2021-05" db="EMBL/GenBank/DDBJ databases">
        <title>Complete genome sequence of the cellulolytic planctomycete Telmatocola sphagniphila SP2T and characterization of the first cellulase from planctomycetes.</title>
        <authorList>
            <person name="Rakitin A.L."/>
            <person name="Beletsky A.V."/>
            <person name="Naumoff D.G."/>
            <person name="Kulichevskaya I.S."/>
            <person name="Mardanov A.V."/>
            <person name="Ravin N.V."/>
            <person name="Dedysh S.N."/>
        </authorList>
    </citation>
    <scope>NUCLEOTIDE SEQUENCE</scope>
    <source>
        <strain evidence="5">SP2T</strain>
    </source>
</reference>
<dbReference type="EMBL" id="CP074694">
    <property type="protein sequence ID" value="QVL30458.1"/>
    <property type="molecule type" value="Genomic_DNA"/>
</dbReference>
<dbReference type="InterPro" id="IPR036291">
    <property type="entry name" value="NAD(P)-bd_dom_sf"/>
</dbReference>
<dbReference type="AlphaFoldDB" id="A0A8E6EWD1"/>
<protein>
    <submittedName>
        <fullName evidence="5">SDR family NAD(P)-dependent oxidoreductase</fullName>
    </submittedName>
</protein>
<dbReference type="KEGG" id="tsph:KIH39_16545"/>
<dbReference type="RefSeq" id="WP_213494329.1">
    <property type="nucleotide sequence ID" value="NZ_CP074694.1"/>
</dbReference>
<proteinExistence type="inferred from homology"/>
<keyword evidence="2" id="KW-0560">Oxidoreductase</keyword>
<dbReference type="SUPFAM" id="SSF51735">
    <property type="entry name" value="NAD(P)-binding Rossmann-fold domains"/>
    <property type="match status" value="1"/>
</dbReference>
<dbReference type="PRINTS" id="PR00080">
    <property type="entry name" value="SDRFAMILY"/>
</dbReference>
<dbReference type="PANTHER" id="PTHR44196">
    <property type="entry name" value="DEHYDROGENASE/REDUCTASE SDR FAMILY MEMBER 7B"/>
    <property type="match status" value="1"/>
</dbReference>
<dbReference type="SMART" id="SM00822">
    <property type="entry name" value="PKS_KR"/>
    <property type="match status" value="1"/>
</dbReference>
<organism evidence="5 6">
    <name type="scientific">Telmatocola sphagniphila</name>
    <dbReference type="NCBI Taxonomy" id="1123043"/>
    <lineage>
        <taxon>Bacteria</taxon>
        <taxon>Pseudomonadati</taxon>
        <taxon>Planctomycetota</taxon>
        <taxon>Planctomycetia</taxon>
        <taxon>Gemmatales</taxon>
        <taxon>Gemmataceae</taxon>
    </lineage>
</organism>
<evidence type="ECO:0000256" key="3">
    <source>
        <dbReference type="RuleBase" id="RU000363"/>
    </source>
</evidence>
<dbReference type="PIRSF" id="PIRSF000126">
    <property type="entry name" value="11-beta-HSD1"/>
    <property type="match status" value="1"/>
</dbReference>